<dbReference type="NCBIfam" id="TIGR00888">
    <property type="entry name" value="guaA_Nterm"/>
    <property type="match status" value="1"/>
</dbReference>
<organism evidence="14 15">
    <name type="scientific">Cylicocyclus nassatus</name>
    <name type="common">Nematode worm</name>
    <dbReference type="NCBI Taxonomy" id="53992"/>
    <lineage>
        <taxon>Eukaryota</taxon>
        <taxon>Metazoa</taxon>
        <taxon>Ecdysozoa</taxon>
        <taxon>Nematoda</taxon>
        <taxon>Chromadorea</taxon>
        <taxon>Rhabditida</taxon>
        <taxon>Rhabditina</taxon>
        <taxon>Rhabditomorpha</taxon>
        <taxon>Strongyloidea</taxon>
        <taxon>Strongylidae</taxon>
        <taxon>Cylicocyclus</taxon>
    </lineage>
</organism>
<keyword evidence="8 11" id="KW-0067">ATP-binding</keyword>
<dbReference type="AlphaFoldDB" id="A0AA36HAK9"/>
<dbReference type="PRINTS" id="PR00096">
    <property type="entry name" value="GATASE"/>
</dbReference>
<evidence type="ECO:0000256" key="5">
    <source>
        <dbReference type="ARBA" id="ARBA00022741"/>
    </source>
</evidence>
<protein>
    <recommendedName>
        <fullName evidence="3">GMP synthase (glutamine-hydrolyzing)</fullName>
        <ecNumber evidence="3">6.3.5.2</ecNumber>
    </recommendedName>
    <alternativeName>
        <fullName evidence="10">Glutamine amidotransferase</fullName>
    </alternativeName>
</protein>
<name>A0AA36HAK9_CYLNA</name>
<dbReference type="CDD" id="cd01742">
    <property type="entry name" value="GATase1_GMP_Synthase"/>
    <property type="match status" value="1"/>
</dbReference>
<evidence type="ECO:0000256" key="9">
    <source>
        <dbReference type="ARBA" id="ARBA00022962"/>
    </source>
</evidence>
<evidence type="ECO:0000259" key="13">
    <source>
        <dbReference type="PROSITE" id="PS51553"/>
    </source>
</evidence>
<keyword evidence="6 11" id="KW-0332">GMP biosynthesis</keyword>
<dbReference type="Proteomes" id="UP001176961">
    <property type="component" value="Unassembled WGS sequence"/>
</dbReference>
<evidence type="ECO:0000256" key="6">
    <source>
        <dbReference type="ARBA" id="ARBA00022749"/>
    </source>
</evidence>
<dbReference type="PANTHER" id="PTHR11922:SF2">
    <property type="entry name" value="GMP SYNTHASE [GLUTAMINE-HYDROLYZING]"/>
    <property type="match status" value="1"/>
</dbReference>
<dbReference type="SUPFAM" id="SSF52317">
    <property type="entry name" value="Class I glutamine amidotransferase-like"/>
    <property type="match status" value="1"/>
</dbReference>
<evidence type="ECO:0000313" key="15">
    <source>
        <dbReference type="Proteomes" id="UP001176961"/>
    </source>
</evidence>
<feature type="binding site" evidence="11">
    <location>
        <begin position="353"/>
        <end position="359"/>
    </location>
    <ligand>
        <name>ATP</name>
        <dbReference type="ChEBI" id="CHEBI:30616"/>
    </ligand>
</feature>
<evidence type="ECO:0000256" key="7">
    <source>
        <dbReference type="ARBA" id="ARBA00022755"/>
    </source>
</evidence>
<keyword evidence="4" id="KW-0436">Ligase</keyword>
<dbReference type="InterPro" id="IPR029062">
    <property type="entry name" value="Class_I_gatase-like"/>
</dbReference>
<keyword evidence="15" id="KW-1185">Reference proteome</keyword>
<dbReference type="Pfam" id="PF00117">
    <property type="entry name" value="GATase"/>
    <property type="match status" value="1"/>
</dbReference>
<keyword evidence="5 11" id="KW-0547">Nucleotide-binding</keyword>
<sequence length="824" mass="92002">MSSVVQKGPNPHFNKEQSVLHDSTTGVLYLHWRSGAQHAPLGHVFCSWQTSKNNSLRSEKHRSTRIAAVSRLSDMKRASTSENGEERIVTKNNTNGHTQPPPNKRSNSDHLGTQKFEKMGINGKPDDRDDYERVAVLDFGAQYGKVIDRRVREANVLSEMFPLKTKAKDIISRGKFKAIIISGGPNSVYAEGAPQIDEELFNCGLPVLGICYGFQLINKCHGGTVAKHQVREDGQCTIRMDTSCDLFHDLSEKEEVLLTHGDSVTEATIAPGFKIIARSGSHVAGICNSEKRLYGVQFHPEVDLTTHGRKIFENFLFRIAGCAGGYTLANREQMCIDEIRQTVGDKKVLVLVSGGVDSSVCAALLNRALGPQHVTAIHIDNGFMRKDESDYVIKSLKAIDLPVHREYAGLTFMVGTVSGKTGDADTLDRTVDPETKRHIIGNTFIRVKDRVMEELKLKKEDYFLAQGTLRPDLIESASELASGHADTIKTHHNDTILVRELRSLGRVIEPLKDFHKDEVRELGRTLGLPEDIVNRQPFPGPGLAIRIICAQKPHICNDFATTHQCLNVLTNLSRQPATPAENEFKEKMLEAMAGWEITELMSQSFTIHATLLPIKSVGVQGDRRSYSYVAALSCDESPVPWQLLSRYANIIPKVLHNINRVVYVFGDPVLYPITTITPTYLNAFTVRTLQEADHLATEVLHGRKINGSRDPDLEDLTKKVQQMPVVMVPIHFDRLPNEVNSYKRSFVLRPFITSDFMTGLAALPGRDIPEKSVYEMVHRIVTHVKSTSRVMIDLTIVHSYNVSISTIVNRLAASYLLCRSDQMF</sequence>
<evidence type="ECO:0000256" key="2">
    <source>
        <dbReference type="ARBA" id="ARBA00011738"/>
    </source>
</evidence>
<evidence type="ECO:0000256" key="8">
    <source>
        <dbReference type="ARBA" id="ARBA00022840"/>
    </source>
</evidence>
<dbReference type="CDD" id="cd01997">
    <property type="entry name" value="GMP_synthase_C"/>
    <property type="match status" value="1"/>
</dbReference>
<dbReference type="Gene3D" id="3.40.50.880">
    <property type="match status" value="1"/>
</dbReference>
<comment type="pathway">
    <text evidence="1">Purine metabolism; GMP biosynthesis; GMP from XMP (L-Gln route): step 1/1.</text>
</comment>
<feature type="domain" description="GMPS ATP-PPase" evidence="13">
    <location>
        <begin position="326"/>
        <end position="535"/>
    </location>
</feature>
<gene>
    <name evidence="14" type="ORF">CYNAS_LOCUS18486</name>
</gene>
<dbReference type="InterPro" id="IPR001962">
    <property type="entry name" value="Asn_synthase"/>
</dbReference>
<comment type="subunit">
    <text evidence="2">Homodimer.</text>
</comment>
<dbReference type="PRINTS" id="PR00097">
    <property type="entry name" value="ANTSNTHASEII"/>
</dbReference>
<evidence type="ECO:0000313" key="14">
    <source>
        <dbReference type="EMBL" id="CAJ0606503.1"/>
    </source>
</evidence>
<dbReference type="PANTHER" id="PTHR11922">
    <property type="entry name" value="GMP SYNTHASE-RELATED"/>
    <property type="match status" value="1"/>
</dbReference>
<dbReference type="GO" id="GO:0004066">
    <property type="term" value="F:asparagine synthase (glutamine-hydrolyzing) activity"/>
    <property type="evidence" value="ECO:0007669"/>
    <property type="project" value="InterPro"/>
</dbReference>
<dbReference type="Gene3D" id="3.30.300.10">
    <property type="match status" value="2"/>
</dbReference>
<dbReference type="Gene3D" id="3.40.50.620">
    <property type="entry name" value="HUPs"/>
    <property type="match status" value="1"/>
</dbReference>
<dbReference type="InterPro" id="IPR004739">
    <property type="entry name" value="GMP_synth_GATase"/>
</dbReference>
<reference evidence="14" key="1">
    <citation type="submission" date="2023-07" db="EMBL/GenBank/DDBJ databases">
        <authorList>
            <consortium name="CYATHOMIX"/>
        </authorList>
    </citation>
    <scope>NUCLEOTIDE SEQUENCE</scope>
    <source>
        <strain evidence="14">N/A</strain>
    </source>
</reference>
<evidence type="ECO:0000256" key="3">
    <source>
        <dbReference type="ARBA" id="ARBA00012746"/>
    </source>
</evidence>
<dbReference type="InterPro" id="IPR017926">
    <property type="entry name" value="GATASE"/>
</dbReference>
<dbReference type="SUPFAM" id="SSF52402">
    <property type="entry name" value="Adenine nucleotide alpha hydrolases-like"/>
    <property type="match status" value="1"/>
</dbReference>
<dbReference type="EC" id="6.3.5.2" evidence="3"/>
<dbReference type="FunFam" id="3.40.50.880:FF:000013">
    <property type="entry name" value="GMP synthase [glutamine-hydrolyzing]"/>
    <property type="match status" value="1"/>
</dbReference>
<feature type="region of interest" description="Disordered" evidence="12">
    <location>
        <begin position="70"/>
        <end position="111"/>
    </location>
</feature>
<dbReference type="FunFam" id="3.40.50.620:FF:000044">
    <property type="entry name" value="GMP synthase [glutamine-hydrolyzing]"/>
    <property type="match status" value="1"/>
</dbReference>
<evidence type="ECO:0000256" key="10">
    <source>
        <dbReference type="ARBA" id="ARBA00031356"/>
    </source>
</evidence>
<dbReference type="GO" id="GO:0005829">
    <property type="term" value="C:cytosol"/>
    <property type="evidence" value="ECO:0007669"/>
    <property type="project" value="TreeGrafter"/>
</dbReference>
<feature type="compositionally biased region" description="Basic and acidic residues" evidence="12">
    <location>
        <begin position="73"/>
        <end position="89"/>
    </location>
</feature>
<evidence type="ECO:0000256" key="11">
    <source>
        <dbReference type="PROSITE-ProRule" id="PRU00886"/>
    </source>
</evidence>
<dbReference type="Pfam" id="PF00733">
    <property type="entry name" value="Asn_synthase"/>
    <property type="match status" value="1"/>
</dbReference>
<evidence type="ECO:0000256" key="4">
    <source>
        <dbReference type="ARBA" id="ARBA00022598"/>
    </source>
</evidence>
<dbReference type="GO" id="GO:0003921">
    <property type="term" value="F:GMP synthase activity"/>
    <property type="evidence" value="ECO:0007669"/>
    <property type="project" value="InterPro"/>
</dbReference>
<comment type="caution">
    <text evidence="14">The sequence shown here is derived from an EMBL/GenBank/DDBJ whole genome shotgun (WGS) entry which is preliminary data.</text>
</comment>
<proteinExistence type="predicted"/>
<dbReference type="InterPro" id="IPR001674">
    <property type="entry name" value="GMP_synth_C"/>
</dbReference>
<dbReference type="InterPro" id="IPR025777">
    <property type="entry name" value="GMPS_ATP_PPase_dom"/>
</dbReference>
<dbReference type="EMBL" id="CATQJL010000316">
    <property type="protein sequence ID" value="CAJ0606503.1"/>
    <property type="molecule type" value="Genomic_DNA"/>
</dbReference>
<dbReference type="NCBIfam" id="NF000848">
    <property type="entry name" value="PRK00074.1"/>
    <property type="match status" value="1"/>
</dbReference>
<dbReference type="GO" id="GO:0006529">
    <property type="term" value="P:asparagine biosynthetic process"/>
    <property type="evidence" value="ECO:0007669"/>
    <property type="project" value="InterPro"/>
</dbReference>
<dbReference type="SUPFAM" id="SSF54810">
    <property type="entry name" value="GMP synthetase C-terminal dimerisation domain"/>
    <property type="match status" value="2"/>
</dbReference>
<dbReference type="InterPro" id="IPR014729">
    <property type="entry name" value="Rossmann-like_a/b/a_fold"/>
</dbReference>
<accession>A0AA36HAK9</accession>
<dbReference type="Pfam" id="PF00958">
    <property type="entry name" value="GMP_synt_C"/>
    <property type="match status" value="1"/>
</dbReference>
<keyword evidence="9" id="KW-0315">Glutamine amidotransferase</keyword>
<dbReference type="GO" id="GO:0005524">
    <property type="term" value="F:ATP binding"/>
    <property type="evidence" value="ECO:0007669"/>
    <property type="project" value="UniProtKB-UniRule"/>
</dbReference>
<dbReference type="PROSITE" id="PS51553">
    <property type="entry name" value="GMPS_ATP_PPASE"/>
    <property type="match status" value="1"/>
</dbReference>
<keyword evidence="7 11" id="KW-0658">Purine biosynthesis</keyword>
<dbReference type="PROSITE" id="PS51273">
    <property type="entry name" value="GATASE_TYPE_1"/>
    <property type="match status" value="1"/>
</dbReference>
<evidence type="ECO:0000256" key="12">
    <source>
        <dbReference type="SAM" id="MobiDB-lite"/>
    </source>
</evidence>
<evidence type="ECO:0000256" key="1">
    <source>
        <dbReference type="ARBA" id="ARBA00005153"/>
    </source>
</evidence>